<dbReference type="Proteomes" id="UP000076925">
    <property type="component" value="Unassembled WGS sequence"/>
</dbReference>
<dbReference type="Gene3D" id="3.40.640.10">
    <property type="entry name" value="Type I PLP-dependent aspartate aminotransferase-like (Major domain)"/>
    <property type="match status" value="1"/>
</dbReference>
<dbReference type="InterPro" id="IPR000192">
    <property type="entry name" value="Aminotrans_V_dom"/>
</dbReference>
<name>A0A139XB40_9CYAN</name>
<dbReference type="SUPFAM" id="SSF53383">
    <property type="entry name" value="PLP-dependent transferases"/>
    <property type="match status" value="1"/>
</dbReference>
<sequence>MVDLDLKWIRDRFPALSQEIDGQPVIFFDGPGGTQVPSSVVNAIAEYLMKSNANTHGAFVTSERTDALVVSARTAVADLLGCDADEVVFGPNMTTLTFTISRAIGRKLQPGDEIIVTKLDHYANVSPWYALSEQGAVIRTVDINVEDCTLDMNHLKQQINERTRLIAVGYASNAVGTINNIAEVVKLARAVGAMVFVDAVHYVPHGLVDVRSLDCDFLTCSAYKFFGPHVGVMYAKREHLTRLHPYKVQPAPEEIPSRWETGTQNFEGLAGMVAAIDYLAEIGHQVLPSVENRRQALVAAMLGIKQYEKELSHKLVSGLLQTPGVTLYGITNPTNFDWRTPTFGIRLAKHTPQTVARALGDRGIFTWNGNFYALGLTEKLGVESSGGLLRLGLIHYNTVEEIHRLLAVLKNSTLATG</sequence>
<dbReference type="PANTHER" id="PTHR43586:SF21">
    <property type="entry name" value="PYRIDOXAL PHOSPHATE (PLP)-DEPENDENT ASPARTATE AMINOTRANSFERASE SUPERFAMILY"/>
    <property type="match status" value="1"/>
</dbReference>
<dbReference type="Pfam" id="PF00266">
    <property type="entry name" value="Aminotran_5"/>
    <property type="match status" value="1"/>
</dbReference>
<dbReference type="InterPro" id="IPR015421">
    <property type="entry name" value="PyrdxlP-dep_Trfase_major"/>
</dbReference>
<reference evidence="2 3" key="1">
    <citation type="journal article" date="2013" name="Genome Biol. Evol.">
        <title>Genomes of Stigonematalean cyanobacteria (subsection V) and the evolution of oxygenic photosynthesis from prokaryotes to plastids.</title>
        <authorList>
            <person name="Dagan T."/>
            <person name="Roettger M."/>
            <person name="Stucken K."/>
            <person name="Landan G."/>
            <person name="Koch R."/>
            <person name="Major P."/>
            <person name="Gould S.B."/>
            <person name="Goremykin V.V."/>
            <person name="Rippka R."/>
            <person name="Tandeau de Marsac N."/>
            <person name="Gugger M."/>
            <person name="Lockhart P.J."/>
            <person name="Allen J.F."/>
            <person name="Brune I."/>
            <person name="Maus I."/>
            <person name="Puhler A."/>
            <person name="Martin W.F."/>
        </authorList>
    </citation>
    <scope>NUCLEOTIDE SEQUENCE [LARGE SCALE GENOMIC DNA]</scope>
    <source>
        <strain evidence="2 3">PCC 7110</strain>
    </source>
</reference>
<gene>
    <name evidence="2" type="ORF">WA1_17930</name>
</gene>
<dbReference type="AlphaFoldDB" id="A0A139XB40"/>
<proteinExistence type="predicted"/>
<evidence type="ECO:0000313" key="2">
    <source>
        <dbReference type="EMBL" id="KYC41899.1"/>
    </source>
</evidence>
<organism evidence="2 3">
    <name type="scientific">Scytonema hofmannii PCC 7110</name>
    <dbReference type="NCBI Taxonomy" id="128403"/>
    <lineage>
        <taxon>Bacteria</taxon>
        <taxon>Bacillati</taxon>
        <taxon>Cyanobacteriota</taxon>
        <taxon>Cyanophyceae</taxon>
        <taxon>Nostocales</taxon>
        <taxon>Scytonemataceae</taxon>
        <taxon>Scytonema</taxon>
    </lineage>
</organism>
<keyword evidence="2" id="KW-0032">Aminotransferase</keyword>
<dbReference type="PANTHER" id="PTHR43586">
    <property type="entry name" value="CYSTEINE DESULFURASE"/>
    <property type="match status" value="1"/>
</dbReference>
<evidence type="ECO:0000259" key="1">
    <source>
        <dbReference type="Pfam" id="PF00266"/>
    </source>
</evidence>
<dbReference type="EMBL" id="ANNX02000020">
    <property type="protein sequence ID" value="KYC41899.1"/>
    <property type="molecule type" value="Genomic_DNA"/>
</dbReference>
<evidence type="ECO:0000313" key="3">
    <source>
        <dbReference type="Proteomes" id="UP000076925"/>
    </source>
</evidence>
<feature type="domain" description="Aminotransferase class V" evidence="1">
    <location>
        <begin position="26"/>
        <end position="405"/>
    </location>
</feature>
<dbReference type="OrthoDB" id="9804366at2"/>
<protein>
    <submittedName>
        <fullName evidence="2">Aminotransferase</fullName>
    </submittedName>
</protein>
<comment type="caution">
    <text evidence="2">The sequence shown here is derived from an EMBL/GenBank/DDBJ whole genome shotgun (WGS) entry which is preliminary data.</text>
</comment>
<dbReference type="GO" id="GO:0008483">
    <property type="term" value="F:transaminase activity"/>
    <property type="evidence" value="ECO:0007669"/>
    <property type="project" value="UniProtKB-KW"/>
</dbReference>
<dbReference type="Gene3D" id="3.90.1150.10">
    <property type="entry name" value="Aspartate Aminotransferase, domain 1"/>
    <property type="match status" value="1"/>
</dbReference>
<keyword evidence="2" id="KW-0808">Transferase</keyword>
<dbReference type="RefSeq" id="WP_017746310.1">
    <property type="nucleotide sequence ID" value="NZ_KQ976354.1"/>
</dbReference>
<accession>A0A139XB40</accession>
<dbReference type="NCBIfam" id="TIGR01976">
    <property type="entry name" value="am_tr_V_VC1184"/>
    <property type="match status" value="1"/>
</dbReference>
<dbReference type="STRING" id="128403.WA1_17930"/>
<dbReference type="InterPro" id="IPR015424">
    <property type="entry name" value="PyrdxlP-dep_Trfase"/>
</dbReference>
<dbReference type="InterPro" id="IPR011340">
    <property type="entry name" value="Cys_dSase-rel"/>
</dbReference>
<keyword evidence="3" id="KW-1185">Reference proteome</keyword>
<dbReference type="InterPro" id="IPR015422">
    <property type="entry name" value="PyrdxlP-dep_Trfase_small"/>
</dbReference>